<evidence type="ECO:0000313" key="2">
    <source>
        <dbReference type="EMBL" id="OGZ10063.1"/>
    </source>
</evidence>
<evidence type="ECO:0000256" key="1">
    <source>
        <dbReference type="SAM" id="Phobius"/>
    </source>
</evidence>
<feature type="transmembrane region" description="Helical" evidence="1">
    <location>
        <begin position="12"/>
        <end position="31"/>
    </location>
</feature>
<protein>
    <submittedName>
        <fullName evidence="2">Uncharacterized protein</fullName>
    </submittedName>
</protein>
<keyword evidence="1" id="KW-0812">Transmembrane</keyword>
<gene>
    <name evidence="2" type="ORF">A3D67_04060</name>
</gene>
<proteinExistence type="predicted"/>
<keyword evidence="1" id="KW-0472">Membrane</keyword>
<evidence type="ECO:0000313" key="3">
    <source>
        <dbReference type="Proteomes" id="UP000178099"/>
    </source>
</evidence>
<accession>A0A1G2D935</accession>
<dbReference type="AlphaFoldDB" id="A0A1G2D935"/>
<feature type="transmembrane region" description="Helical" evidence="1">
    <location>
        <begin position="75"/>
        <end position="96"/>
    </location>
</feature>
<feature type="transmembrane region" description="Helical" evidence="1">
    <location>
        <begin position="38"/>
        <end position="55"/>
    </location>
</feature>
<comment type="caution">
    <text evidence="2">The sequence shown here is derived from an EMBL/GenBank/DDBJ whole genome shotgun (WGS) entry which is preliminary data.</text>
</comment>
<name>A0A1G2D935_9BACT</name>
<reference evidence="2 3" key="1">
    <citation type="journal article" date="2016" name="Nat. Commun.">
        <title>Thousands of microbial genomes shed light on interconnected biogeochemical processes in an aquifer system.</title>
        <authorList>
            <person name="Anantharaman K."/>
            <person name="Brown C.T."/>
            <person name="Hug L.A."/>
            <person name="Sharon I."/>
            <person name="Castelle C.J."/>
            <person name="Probst A.J."/>
            <person name="Thomas B.C."/>
            <person name="Singh A."/>
            <person name="Wilkins M.J."/>
            <person name="Karaoz U."/>
            <person name="Brodie E.L."/>
            <person name="Williams K.H."/>
            <person name="Hubbard S.S."/>
            <person name="Banfield J.F."/>
        </authorList>
    </citation>
    <scope>NUCLEOTIDE SEQUENCE [LARGE SCALE GENOMIC DNA]</scope>
</reference>
<organism evidence="2 3">
    <name type="scientific">Candidatus Lloydbacteria bacterium RIFCSPHIGHO2_02_FULL_51_22</name>
    <dbReference type="NCBI Taxonomy" id="1798663"/>
    <lineage>
        <taxon>Bacteria</taxon>
        <taxon>Candidatus Lloydiibacteriota</taxon>
    </lineage>
</organism>
<keyword evidence="1" id="KW-1133">Transmembrane helix</keyword>
<dbReference type="Proteomes" id="UP000178099">
    <property type="component" value="Unassembled WGS sequence"/>
</dbReference>
<dbReference type="EMBL" id="MHLN01000044">
    <property type="protein sequence ID" value="OGZ10063.1"/>
    <property type="molecule type" value="Genomic_DNA"/>
</dbReference>
<sequence length="107" mass="12237">MESDNNKRVNWLPFFSICSVFIVLGTVGWLLKTDATPLAIGLAVMSGLTVIAEFFPPEFNFRNYWYSTIASEAHIILIILATICSIFLMFFVAPQYEFNFSVKRKNE</sequence>